<keyword evidence="7" id="KW-1185">Reference proteome</keyword>
<dbReference type="Gene3D" id="2.170.270.10">
    <property type="entry name" value="SET domain"/>
    <property type="match status" value="1"/>
</dbReference>
<evidence type="ECO:0000256" key="3">
    <source>
        <dbReference type="ARBA" id="ARBA00022833"/>
    </source>
</evidence>
<keyword evidence="2 4" id="KW-0863">Zinc-finger</keyword>
<evidence type="ECO:0000259" key="5">
    <source>
        <dbReference type="PROSITE" id="PS50865"/>
    </source>
</evidence>
<dbReference type="Gene3D" id="6.10.140.2220">
    <property type="match status" value="2"/>
</dbReference>
<dbReference type="InterPro" id="IPR001214">
    <property type="entry name" value="SET_dom"/>
</dbReference>
<reference evidence="6" key="1">
    <citation type="submission" date="2020-07" db="EMBL/GenBank/DDBJ databases">
        <title>The High-quality genome of the commercially important snow crab, Chionoecetes opilio.</title>
        <authorList>
            <person name="Jeong J.-H."/>
            <person name="Ryu S."/>
        </authorList>
    </citation>
    <scope>NUCLEOTIDE SEQUENCE</scope>
    <source>
        <strain evidence="6">MADBK_172401_WGS</strain>
        <tissue evidence="6">Digestive gland</tissue>
    </source>
</reference>
<dbReference type="OrthoDB" id="265717at2759"/>
<dbReference type="PANTHER" id="PTHR46455">
    <property type="entry name" value="SET AND MYND DOMAIN CONTAINING, ARTHROPOD-SPECIFIC, MEMBER 4, ISOFORM A"/>
    <property type="match status" value="1"/>
</dbReference>
<gene>
    <name evidence="6" type="primary">SmydA-8_7</name>
    <name evidence="6" type="ORF">GWK47_052416</name>
</gene>
<dbReference type="GO" id="GO:0008170">
    <property type="term" value="F:N-methyltransferase activity"/>
    <property type="evidence" value="ECO:0007669"/>
    <property type="project" value="UniProtKB-ARBA"/>
</dbReference>
<dbReference type="SUPFAM" id="SSF82199">
    <property type="entry name" value="SET domain"/>
    <property type="match status" value="1"/>
</dbReference>
<dbReference type="SUPFAM" id="SSF144232">
    <property type="entry name" value="HIT/MYND zinc finger-like"/>
    <property type="match status" value="1"/>
</dbReference>
<dbReference type="PANTHER" id="PTHR46455:SF1">
    <property type="entry name" value="SET AND MYND DOMAIN CONTAINING, ARTHROPOD-SPECIFIC, MEMBER 2"/>
    <property type="match status" value="1"/>
</dbReference>
<accession>A0A8J4Y1H1</accession>
<keyword evidence="3" id="KW-0862">Zinc</keyword>
<keyword evidence="1" id="KW-0479">Metal-binding</keyword>
<dbReference type="Pfam" id="PF01753">
    <property type="entry name" value="zf-MYND"/>
    <property type="match status" value="1"/>
</dbReference>
<name>A0A8J4Y1H1_CHIOP</name>
<evidence type="ECO:0000256" key="1">
    <source>
        <dbReference type="ARBA" id="ARBA00022723"/>
    </source>
</evidence>
<dbReference type="InterPro" id="IPR046341">
    <property type="entry name" value="SET_dom_sf"/>
</dbReference>
<organism evidence="6 7">
    <name type="scientific">Chionoecetes opilio</name>
    <name type="common">Atlantic snow crab</name>
    <name type="synonym">Cancer opilio</name>
    <dbReference type="NCBI Taxonomy" id="41210"/>
    <lineage>
        <taxon>Eukaryota</taxon>
        <taxon>Metazoa</taxon>
        <taxon>Ecdysozoa</taxon>
        <taxon>Arthropoda</taxon>
        <taxon>Crustacea</taxon>
        <taxon>Multicrustacea</taxon>
        <taxon>Malacostraca</taxon>
        <taxon>Eumalacostraca</taxon>
        <taxon>Eucarida</taxon>
        <taxon>Decapoda</taxon>
        <taxon>Pleocyemata</taxon>
        <taxon>Brachyura</taxon>
        <taxon>Eubrachyura</taxon>
        <taxon>Majoidea</taxon>
        <taxon>Majidae</taxon>
        <taxon>Chionoecetes</taxon>
    </lineage>
</organism>
<feature type="domain" description="MYND-type" evidence="5">
    <location>
        <begin position="8"/>
        <end position="44"/>
    </location>
</feature>
<dbReference type="EMBL" id="JACEEZ010016069">
    <property type="protein sequence ID" value="KAG0718447.1"/>
    <property type="molecule type" value="Genomic_DNA"/>
</dbReference>
<comment type="caution">
    <text evidence="6">The sequence shown here is derived from an EMBL/GenBank/DDBJ whole genome shotgun (WGS) entry which is preliminary data.</text>
</comment>
<dbReference type="SMART" id="SM00317">
    <property type="entry name" value="SET"/>
    <property type="match status" value="1"/>
</dbReference>
<dbReference type="PROSITE" id="PS50865">
    <property type="entry name" value="ZF_MYND_2"/>
    <property type="match status" value="1"/>
</dbReference>
<dbReference type="Proteomes" id="UP000770661">
    <property type="component" value="Unassembled WGS sequence"/>
</dbReference>
<evidence type="ECO:0000256" key="4">
    <source>
        <dbReference type="PROSITE-ProRule" id="PRU00134"/>
    </source>
</evidence>
<dbReference type="Gene3D" id="1.10.220.160">
    <property type="match status" value="1"/>
</dbReference>
<dbReference type="InterPro" id="IPR002893">
    <property type="entry name" value="Znf_MYND"/>
</dbReference>
<evidence type="ECO:0000313" key="6">
    <source>
        <dbReference type="EMBL" id="KAG0718447.1"/>
    </source>
</evidence>
<evidence type="ECO:0000256" key="2">
    <source>
        <dbReference type="ARBA" id="ARBA00022771"/>
    </source>
</evidence>
<evidence type="ECO:0000313" key="7">
    <source>
        <dbReference type="Proteomes" id="UP000770661"/>
    </source>
</evidence>
<dbReference type="InterPro" id="IPR053010">
    <property type="entry name" value="SET_SmydA-8"/>
</dbReference>
<dbReference type="GO" id="GO:0008757">
    <property type="term" value="F:S-adenosylmethionine-dependent methyltransferase activity"/>
    <property type="evidence" value="ECO:0007669"/>
    <property type="project" value="UniProtKB-ARBA"/>
</dbReference>
<dbReference type="AlphaFoldDB" id="A0A8J4Y1H1"/>
<sequence length="514" mass="57453">MPECDGVCEVCTKVARQFCSSCRSVFYCSRECQKQDWKTHKGKCKPYTVQNHPVYGRHMVAARDIRAGEIIFKEAPVVVGPRQGSAPLCLGCHRAIDGSYACHACHYPLCGPKCQASPLHKGECAVLSRAQTPLSVTHYDLPCPAYDCITPLRCLLLRGAPDARPWEALTQLQDHEEELRGSQMHGIVQRDIVEFLRGFMGYEGASEKEIYRICGILVTNSFDVRQSGSLIRGLYPQAAMMCHQCAPNTKHCFTKDLTMVLRAMVVIHKGTAITTTYTNTLWNTAQRRRQLQLNKFFLCSCQRCLDPTELGTHFSTVLCEECGGHLLPTTPLDADAAWTCGKCAKSMTAKTVFWGDQILHKELSALEQTQAKPFQDFLDHYSKTLHPGHRFCVEAKHALVKIYGSPHHRYRDLTPEQLDNKIKYCRELVQVAEVVAPGLSLLRGAILLELQAALVAAARLLLSNGAITLQASKDYMTEAVKLLKEATEILRQEPEMEDGGLDETLKKLSEELDL</sequence>
<dbReference type="GO" id="GO:0008276">
    <property type="term" value="F:protein methyltransferase activity"/>
    <property type="evidence" value="ECO:0007669"/>
    <property type="project" value="UniProtKB-ARBA"/>
</dbReference>
<proteinExistence type="predicted"/>
<dbReference type="Pfam" id="PF00856">
    <property type="entry name" value="SET"/>
    <property type="match status" value="1"/>
</dbReference>
<protein>
    <submittedName>
        <fullName evidence="6">SET domain-containing protein SmydA-8, isoform A</fullName>
    </submittedName>
</protein>
<dbReference type="GO" id="GO:0008270">
    <property type="term" value="F:zinc ion binding"/>
    <property type="evidence" value="ECO:0007669"/>
    <property type="project" value="UniProtKB-KW"/>
</dbReference>